<evidence type="ECO:0000256" key="2">
    <source>
        <dbReference type="SAM" id="MobiDB-lite"/>
    </source>
</evidence>
<dbReference type="SUPFAM" id="SSF50974">
    <property type="entry name" value="Nitrous oxide reductase, N-terminal domain"/>
    <property type="match status" value="1"/>
</dbReference>
<dbReference type="InterPro" id="IPR011045">
    <property type="entry name" value="N2O_reductase_N"/>
</dbReference>
<feature type="signal peptide" evidence="4">
    <location>
        <begin position="1"/>
        <end position="42"/>
    </location>
</feature>
<dbReference type="PROSITE" id="PS51318">
    <property type="entry name" value="TAT"/>
    <property type="match status" value="1"/>
</dbReference>
<evidence type="ECO:0000256" key="4">
    <source>
        <dbReference type="SAM" id="SignalP"/>
    </source>
</evidence>
<proteinExistence type="predicted"/>
<evidence type="ECO:0000313" key="5">
    <source>
        <dbReference type="EMBL" id="MFC5885157.1"/>
    </source>
</evidence>
<keyword evidence="3" id="KW-0812">Transmembrane</keyword>
<keyword evidence="3" id="KW-0472">Membrane</keyword>
<gene>
    <name evidence="5" type="ORF">ACFP0N_09260</name>
</gene>
<keyword evidence="3" id="KW-1133">Transmembrane helix</keyword>
<keyword evidence="6" id="KW-1185">Reference proteome</keyword>
<organism evidence="5 6">
    <name type="scientific">Kitasatospora aburaviensis</name>
    <dbReference type="NCBI Taxonomy" id="67265"/>
    <lineage>
        <taxon>Bacteria</taxon>
        <taxon>Bacillati</taxon>
        <taxon>Actinomycetota</taxon>
        <taxon>Actinomycetes</taxon>
        <taxon>Kitasatosporales</taxon>
        <taxon>Streptomycetaceae</taxon>
        <taxon>Kitasatospora</taxon>
    </lineage>
</organism>
<evidence type="ECO:0000313" key="6">
    <source>
        <dbReference type="Proteomes" id="UP001596067"/>
    </source>
</evidence>
<name>A0ABW1ET71_9ACTN</name>
<feature type="transmembrane region" description="Helical" evidence="3">
    <location>
        <begin position="342"/>
        <end position="358"/>
    </location>
</feature>
<dbReference type="RefSeq" id="WP_313762077.1">
    <property type="nucleotide sequence ID" value="NZ_BAAAVH010000084.1"/>
</dbReference>
<evidence type="ECO:0008006" key="7">
    <source>
        <dbReference type="Google" id="ProtNLM"/>
    </source>
</evidence>
<reference evidence="6" key="1">
    <citation type="journal article" date="2019" name="Int. J. Syst. Evol. Microbiol.">
        <title>The Global Catalogue of Microorganisms (GCM) 10K type strain sequencing project: providing services to taxonomists for standard genome sequencing and annotation.</title>
        <authorList>
            <consortium name="The Broad Institute Genomics Platform"/>
            <consortium name="The Broad Institute Genome Sequencing Center for Infectious Disease"/>
            <person name="Wu L."/>
            <person name="Ma J."/>
        </authorList>
    </citation>
    <scope>NUCLEOTIDE SEQUENCE [LARGE SCALE GENOMIC DNA]</scope>
    <source>
        <strain evidence="6">CGMCC 4.1469</strain>
    </source>
</reference>
<evidence type="ECO:0000256" key="1">
    <source>
        <dbReference type="ARBA" id="ARBA00001935"/>
    </source>
</evidence>
<accession>A0ABW1ET71</accession>
<dbReference type="Gene3D" id="2.130.10.10">
    <property type="entry name" value="YVTN repeat-like/Quinoprotein amine dehydrogenase"/>
    <property type="match status" value="1"/>
</dbReference>
<dbReference type="InterPro" id="IPR006311">
    <property type="entry name" value="TAT_signal"/>
</dbReference>
<comment type="caution">
    <text evidence="5">The sequence shown here is derived from an EMBL/GenBank/DDBJ whole genome shotgun (WGS) entry which is preliminary data.</text>
</comment>
<protein>
    <recommendedName>
        <fullName evidence="7">WD40 repeat domain-containing protein</fullName>
    </recommendedName>
</protein>
<dbReference type="InterPro" id="IPR015943">
    <property type="entry name" value="WD40/YVTN_repeat-like_dom_sf"/>
</dbReference>
<feature type="region of interest" description="Disordered" evidence="2">
    <location>
        <begin position="275"/>
        <end position="338"/>
    </location>
</feature>
<dbReference type="EMBL" id="JBHSOD010000008">
    <property type="protein sequence ID" value="MFC5885157.1"/>
    <property type="molecule type" value="Genomic_DNA"/>
</dbReference>
<feature type="chain" id="PRO_5045220935" description="WD40 repeat domain-containing protein" evidence="4">
    <location>
        <begin position="43"/>
        <end position="365"/>
    </location>
</feature>
<sequence length="365" mass="37753">MRTNTRRKRSPGPARPSAALAAAALAAAAALGTLAAAPPARAADGAGQAFTITDPRITESSGLAASLAHPGVYWTHNDSDDGPYVYAVDSRGRTVATVTLRGIEPRDVEAISVGPGGRVYVGDIGDNLGGKWSEVWIYSFAEPAELRDQSVDVVRYRVRYEDGPRDAEALMIHPVTGRAYIASKKQSGGALYQGPEKLAPTGINTFRRIADAPWVTDGAFSPDGTRLVLRGYFSATLYRWKDGAPAELGALSAPWQKQGESVTFTADGRAVLYGSEGKDSPVWRSPLDDDELPDTVKPLPKSSPSAAAGAGAPPAGSSADPGSGASAGAAAAGSSEGPSDRALGVVFVLALVGAVLGLRKKRKAS</sequence>
<evidence type="ECO:0000256" key="3">
    <source>
        <dbReference type="SAM" id="Phobius"/>
    </source>
</evidence>
<dbReference type="Proteomes" id="UP001596067">
    <property type="component" value="Unassembled WGS sequence"/>
</dbReference>
<feature type="compositionally biased region" description="Low complexity" evidence="2">
    <location>
        <begin position="302"/>
        <end position="338"/>
    </location>
</feature>
<keyword evidence="4" id="KW-0732">Signal</keyword>
<comment type="cofactor">
    <cofactor evidence="1">
        <name>Cu cation</name>
        <dbReference type="ChEBI" id="CHEBI:23378"/>
    </cofactor>
</comment>